<dbReference type="OMA" id="NWVYQFK"/>
<comment type="similarity">
    <text evidence="3 12">Belongs to the PIGG/PIGN/PIGO family. PIGG subfamily.</text>
</comment>
<dbReference type="eggNOG" id="KOG2125">
    <property type="taxonomic scope" value="Eukaryota"/>
</dbReference>
<comment type="pathway">
    <text evidence="2 12">Glycolipid biosynthesis; glycosylphosphatidylinositol-anchor biosynthesis.</text>
</comment>
<keyword evidence="6 12" id="KW-0808">Transferase</keyword>
<dbReference type="RefSeq" id="XP_014570791.1">
    <property type="nucleotide sequence ID" value="XM_014715305.1"/>
</dbReference>
<evidence type="ECO:0000313" key="14">
    <source>
        <dbReference type="EMBL" id="GAA96169.1"/>
    </source>
</evidence>
<proteinExistence type="inferred from homology"/>
<dbReference type="CDD" id="cd16024">
    <property type="entry name" value="GPI_EPT_2"/>
    <property type="match status" value="1"/>
</dbReference>
<keyword evidence="15" id="KW-1185">Reference proteome</keyword>
<feature type="transmembrane region" description="Helical" evidence="12">
    <location>
        <begin position="529"/>
        <end position="550"/>
    </location>
</feature>
<feature type="transmembrane region" description="Helical" evidence="12">
    <location>
        <begin position="729"/>
        <end position="747"/>
    </location>
</feature>
<keyword evidence="9 12" id="KW-1133">Transmembrane helix</keyword>
<protein>
    <recommendedName>
        <fullName evidence="4 12">GPI ethanolamine phosphate transferase 2</fullName>
    </recommendedName>
</protein>
<dbReference type="InterPro" id="IPR039527">
    <property type="entry name" value="PIGG/GPI7"/>
</dbReference>
<evidence type="ECO:0000256" key="5">
    <source>
        <dbReference type="ARBA" id="ARBA00022502"/>
    </source>
</evidence>
<feature type="transmembrane region" description="Helical" evidence="12">
    <location>
        <begin position="408"/>
        <end position="428"/>
    </location>
</feature>
<evidence type="ECO:0000313" key="15">
    <source>
        <dbReference type="Proteomes" id="UP000009131"/>
    </source>
</evidence>
<dbReference type="AlphaFoldDB" id="G7E009"/>
<sequence>MRALWARHTLTVVGLLLFIRSYLVWRPLLHSFAEPPAPNDKHFSRLFLVVVDALRSDLAFGSLDGSIAPMSNVARLIESRKALAYTAKAQSPTVTLPRLKAITTGTHPAFLDAISNLIEAGPHAEPVRVLEQQDSWLWQLRHGINGTRSARRMALYGDDTWLRLFPPAWFESSDGVTSFMVTDTVTVDTNVTRHLERVLESGTEHEVDVLILHYLGLDHIGHLQGPRSPLTLPKQAEMDTVLARLWRHLEVRDARDEQKSLLVLIGDHGMTEQGNHGGSSEAETSAALLLASPSFDVDSTIHTQKGHPSRPYRLYQQCNQVDLVPTLSALLGLGMPANSLGVILKSALDQARFDAEHHDDILERNRRQLSQLMRETYGMESALSDSSANAHQDMLSMQNSAFGSFGSAHLLSLVPGLLVLGIAAGINVRPCCQRLATSTSFGALISAMTVFYLATLFASSFIEEEHEYWAFTGVTISLLCAAQAFSSSPSTSRSLLTVTLVVRVLRGWSSNGQKDTRVDDSFSRCLSQTSQLLLLLILVALTITLIALQLVQHPQQGRTRGLAWLAAITLSLVNAAQVSPSADSWLADHLANANTLFRCHAGIAAAVILVDGRSKKSLAAVASILVCITRPTNKPLFLILYLGQSILSKIAFPPVCTEWVILCVAMSSFFALGGSNSSLANVDLSSAYLGLNSYSPMLVSAMTFLSNYSLPVWWTLATSSPPRSYDLPTAFWSLATLSLCLSATVFREHLFVFSVFSPSLIFCAVRICLLHPLVLLVATLQSP</sequence>
<dbReference type="Proteomes" id="UP000009131">
    <property type="component" value="Unassembled WGS sequence"/>
</dbReference>
<dbReference type="EMBL" id="BABT02000076">
    <property type="protein sequence ID" value="GAA96169.1"/>
    <property type="molecule type" value="Genomic_DNA"/>
</dbReference>
<organism evidence="14 15">
    <name type="scientific">Mixia osmundae (strain CBS 9802 / IAM 14324 / JCM 22182 / KY 12970)</name>
    <dbReference type="NCBI Taxonomy" id="764103"/>
    <lineage>
        <taxon>Eukaryota</taxon>
        <taxon>Fungi</taxon>
        <taxon>Dikarya</taxon>
        <taxon>Basidiomycota</taxon>
        <taxon>Pucciniomycotina</taxon>
        <taxon>Mixiomycetes</taxon>
        <taxon>Mixiales</taxon>
        <taxon>Mixiaceae</taxon>
        <taxon>Mixia</taxon>
    </lineage>
</organism>
<keyword evidence="10 12" id="KW-0472">Membrane</keyword>
<evidence type="ECO:0000256" key="2">
    <source>
        <dbReference type="ARBA" id="ARBA00004687"/>
    </source>
</evidence>
<keyword evidence="7 12" id="KW-0812">Transmembrane</keyword>
<feature type="transmembrane region" description="Helical" evidence="12">
    <location>
        <begin position="759"/>
        <end position="780"/>
    </location>
</feature>
<dbReference type="InterPro" id="IPR017850">
    <property type="entry name" value="Alkaline_phosphatase_core_sf"/>
</dbReference>
<gene>
    <name evidence="14" type="primary">Mo02831</name>
    <name evidence="14" type="ORF">E5Q_02831</name>
</gene>
<dbReference type="Gene3D" id="3.40.720.10">
    <property type="entry name" value="Alkaline Phosphatase, subunit A"/>
    <property type="match status" value="1"/>
</dbReference>
<comment type="caution">
    <text evidence="14">The sequence shown here is derived from an EMBL/GenBank/DDBJ whole genome shotgun (WGS) entry which is preliminary data.</text>
</comment>
<accession>G7E009</accession>
<evidence type="ECO:0000256" key="3">
    <source>
        <dbReference type="ARBA" id="ARBA00005315"/>
    </source>
</evidence>
<feature type="transmembrane region" description="Helical" evidence="12">
    <location>
        <begin position="562"/>
        <end position="579"/>
    </location>
</feature>
<evidence type="ECO:0000259" key="13">
    <source>
        <dbReference type="Pfam" id="PF19316"/>
    </source>
</evidence>
<dbReference type="HOGENOM" id="CLU_004770_0_0_1"/>
<reference evidence="14 15" key="1">
    <citation type="journal article" date="2011" name="J. Gen. Appl. Microbiol.">
        <title>Draft genome sequencing of the enigmatic basidiomycete Mixia osmundae.</title>
        <authorList>
            <person name="Nishida H."/>
            <person name="Nagatsuka Y."/>
            <person name="Sugiyama J."/>
        </authorList>
    </citation>
    <scope>NUCLEOTIDE SEQUENCE [LARGE SCALE GENOMIC DNA]</scope>
    <source>
        <strain evidence="15">CBS 9802 / IAM 14324 / JCM 22182 / KY 12970</strain>
    </source>
</reference>
<evidence type="ECO:0000256" key="6">
    <source>
        <dbReference type="ARBA" id="ARBA00022679"/>
    </source>
</evidence>
<dbReference type="PANTHER" id="PTHR23072:SF0">
    <property type="entry name" value="GPI ETHANOLAMINE PHOSPHATE TRANSFERASE 2"/>
    <property type="match status" value="1"/>
</dbReference>
<evidence type="ECO:0000256" key="4">
    <source>
        <dbReference type="ARBA" id="ARBA00020830"/>
    </source>
</evidence>
<evidence type="ECO:0000256" key="11">
    <source>
        <dbReference type="ARBA" id="ARBA00023180"/>
    </source>
</evidence>
<evidence type="ECO:0000256" key="1">
    <source>
        <dbReference type="ARBA" id="ARBA00004477"/>
    </source>
</evidence>
<dbReference type="InterPro" id="IPR037674">
    <property type="entry name" value="PIG-G_N"/>
</dbReference>
<evidence type="ECO:0000256" key="7">
    <source>
        <dbReference type="ARBA" id="ARBA00022692"/>
    </source>
</evidence>
<feature type="transmembrane region" description="Helical" evidence="12">
    <location>
        <begin position="650"/>
        <end position="674"/>
    </location>
</feature>
<dbReference type="InParanoid" id="G7E009"/>
<dbReference type="PANTHER" id="PTHR23072">
    <property type="entry name" value="PHOSPHATIDYLINOSITOL GLYCAN-RELATED"/>
    <property type="match status" value="1"/>
</dbReference>
<dbReference type="Pfam" id="PF19316">
    <property type="entry name" value="PIGO_PIGG"/>
    <property type="match status" value="1"/>
</dbReference>
<name>G7E009_MIXOS</name>
<evidence type="ECO:0000256" key="8">
    <source>
        <dbReference type="ARBA" id="ARBA00022824"/>
    </source>
</evidence>
<evidence type="ECO:0000256" key="12">
    <source>
        <dbReference type="RuleBase" id="RU367106"/>
    </source>
</evidence>
<dbReference type="Pfam" id="PF01663">
    <property type="entry name" value="Phosphodiest"/>
    <property type="match status" value="1"/>
</dbReference>
<comment type="subcellular location">
    <subcellularLocation>
        <location evidence="1 12">Endoplasmic reticulum membrane</location>
        <topology evidence="1 12">Multi-pass membrane protein</topology>
    </subcellularLocation>
</comment>
<feature type="transmembrane region" description="Helical" evidence="12">
    <location>
        <begin position="440"/>
        <end position="462"/>
    </location>
</feature>
<dbReference type="GO" id="GO:0005789">
    <property type="term" value="C:endoplasmic reticulum membrane"/>
    <property type="evidence" value="ECO:0007669"/>
    <property type="project" value="UniProtKB-SubCell"/>
</dbReference>
<feature type="transmembrane region" description="Helical" evidence="12">
    <location>
        <begin position="694"/>
        <end position="717"/>
    </location>
</feature>
<evidence type="ECO:0000256" key="9">
    <source>
        <dbReference type="ARBA" id="ARBA00022989"/>
    </source>
</evidence>
<dbReference type="UniPathway" id="UPA00196"/>
<dbReference type="GO" id="GO:0051267">
    <property type="term" value="F:CP2 mannose-ethanolamine phosphotransferase activity"/>
    <property type="evidence" value="ECO:0007669"/>
    <property type="project" value="TreeGrafter"/>
</dbReference>
<keyword evidence="8 12" id="KW-0256">Endoplasmic reticulum</keyword>
<dbReference type="InterPro" id="IPR045687">
    <property type="entry name" value="PIGG/GPI7_C"/>
</dbReference>
<reference evidence="14 15" key="2">
    <citation type="journal article" date="2012" name="Open Biol.">
        <title>Characteristics of nucleosomes and linker DNA regions on the genome of the basidiomycete Mixia osmundae revealed by mono- and dinucleosome mapping.</title>
        <authorList>
            <person name="Nishida H."/>
            <person name="Kondo S."/>
            <person name="Matsumoto T."/>
            <person name="Suzuki Y."/>
            <person name="Yoshikawa H."/>
            <person name="Taylor T.D."/>
            <person name="Sugiyama J."/>
        </authorList>
    </citation>
    <scope>NUCLEOTIDE SEQUENCE [LARGE SCALE GENOMIC DNA]</scope>
    <source>
        <strain evidence="15">CBS 9802 / IAM 14324 / JCM 22182 / KY 12970</strain>
    </source>
</reference>
<comment type="function">
    <text evidence="12">Ethanolamine phosphate transferase involved in glycosylphosphatidylinositol-anchor biosynthesis. Transfers ethanolamine phosphate to the GPI second mannose.</text>
</comment>
<evidence type="ECO:0000256" key="10">
    <source>
        <dbReference type="ARBA" id="ARBA00023136"/>
    </source>
</evidence>
<dbReference type="STRING" id="764103.G7E009"/>
<dbReference type="FunCoup" id="G7E009">
    <property type="interactions" value="294"/>
</dbReference>
<dbReference type="GO" id="GO:0006506">
    <property type="term" value="P:GPI anchor biosynthetic process"/>
    <property type="evidence" value="ECO:0007669"/>
    <property type="project" value="UniProtKB-UniPathway"/>
</dbReference>
<dbReference type="OrthoDB" id="272139at2759"/>
<dbReference type="InterPro" id="IPR002591">
    <property type="entry name" value="Phosphodiest/P_Trfase"/>
</dbReference>
<dbReference type="SUPFAM" id="SSF53649">
    <property type="entry name" value="Alkaline phosphatase-like"/>
    <property type="match status" value="1"/>
</dbReference>
<keyword evidence="11" id="KW-0325">Glycoprotein</keyword>
<feature type="domain" description="GPI ethanolamine phosphate transferase 2 C-terminal" evidence="13">
    <location>
        <begin position="411"/>
        <end position="775"/>
    </location>
</feature>
<keyword evidence="5 12" id="KW-0337">GPI-anchor biosynthesis</keyword>